<dbReference type="Pfam" id="PF02493">
    <property type="entry name" value="MORN"/>
    <property type="match status" value="4"/>
</dbReference>
<evidence type="ECO:0000256" key="6">
    <source>
        <dbReference type="ARBA" id="ARBA00023273"/>
    </source>
</evidence>
<name>A0A0L0HJ65_SPIPD</name>
<evidence type="ECO:0000256" key="1">
    <source>
        <dbReference type="ARBA" id="ARBA00004230"/>
    </source>
</evidence>
<dbReference type="STRING" id="645134.A0A0L0HJ65"/>
<keyword evidence="6" id="KW-0966">Cell projection</keyword>
<proteinExistence type="predicted"/>
<dbReference type="InterPro" id="IPR003409">
    <property type="entry name" value="MORN"/>
</dbReference>
<keyword evidence="3" id="KW-0677">Repeat</keyword>
<dbReference type="eggNOG" id="KOG0231">
    <property type="taxonomic scope" value="Eukaryota"/>
</dbReference>
<dbReference type="SMART" id="SM00698">
    <property type="entry name" value="MORN"/>
    <property type="match status" value="2"/>
</dbReference>
<dbReference type="OrthoDB" id="294378at2759"/>
<dbReference type="PANTHER" id="PTHR46437">
    <property type="entry name" value="MORN REPEAT-CONTAINING PROTEIN 5"/>
    <property type="match status" value="1"/>
</dbReference>
<evidence type="ECO:0000256" key="2">
    <source>
        <dbReference type="ARBA" id="ARBA00016322"/>
    </source>
</evidence>
<dbReference type="EMBL" id="KQ257455">
    <property type="protein sequence ID" value="KND00874.1"/>
    <property type="molecule type" value="Genomic_DNA"/>
</dbReference>
<dbReference type="SUPFAM" id="SSF82185">
    <property type="entry name" value="Histone H3 K4-specific methyltransferase SET7/9 N-terminal domain"/>
    <property type="match status" value="1"/>
</dbReference>
<accession>A0A0L0HJ65</accession>
<dbReference type="InParanoid" id="A0A0L0HJ65"/>
<gene>
    <name evidence="7" type="ORF">SPPG_03976</name>
</gene>
<protein>
    <recommendedName>
        <fullName evidence="2">MORN repeat-containing protein 5</fullName>
    </recommendedName>
</protein>
<sequence length="175" mass="19733">MAFAGSPFEAEIVNDRIEGKGRYIFPDGNIYVGDFKDGQFHGSGTVHFKDGGKYEAQWKNGVALSGTYTFKDGLEYAPEDWSYCTEADRRFYSERINGFRPGTPQLTNDPSGPHSIPLNTFDVGEGYFDPKDGVIYDYEGVPLRVADEEEKEWITRHCRVGGRTKIHTGIWMDAI</sequence>
<dbReference type="GO" id="GO:0031514">
    <property type="term" value="C:motile cilium"/>
    <property type="evidence" value="ECO:0007669"/>
    <property type="project" value="UniProtKB-SubCell"/>
</dbReference>
<keyword evidence="5" id="KW-0969">Cilium</keyword>
<dbReference type="VEuPathDB" id="FungiDB:SPPG_03976"/>
<evidence type="ECO:0000256" key="5">
    <source>
        <dbReference type="ARBA" id="ARBA00023069"/>
    </source>
</evidence>
<dbReference type="InterPro" id="IPR042814">
    <property type="entry name" value="Morn5"/>
</dbReference>
<keyword evidence="4" id="KW-0282">Flagellum</keyword>
<dbReference type="AlphaFoldDB" id="A0A0L0HJ65"/>
<dbReference type="OMA" id="NGRMEGK"/>
<keyword evidence="8" id="KW-1185">Reference proteome</keyword>
<evidence type="ECO:0000313" key="7">
    <source>
        <dbReference type="EMBL" id="KND00874.1"/>
    </source>
</evidence>
<comment type="subcellular location">
    <subcellularLocation>
        <location evidence="1">Cell projection</location>
        <location evidence="1">Cilium</location>
        <location evidence="1">Flagellum</location>
    </subcellularLocation>
</comment>
<dbReference type="Gene3D" id="2.20.110.10">
    <property type="entry name" value="Histone H3 K4-specific methyltransferase SET7/9 N-terminal domain"/>
    <property type="match status" value="1"/>
</dbReference>
<evidence type="ECO:0000256" key="4">
    <source>
        <dbReference type="ARBA" id="ARBA00022846"/>
    </source>
</evidence>
<dbReference type="GeneID" id="27687455"/>
<evidence type="ECO:0000256" key="3">
    <source>
        <dbReference type="ARBA" id="ARBA00022737"/>
    </source>
</evidence>
<reference evidence="7 8" key="1">
    <citation type="submission" date="2009-08" db="EMBL/GenBank/DDBJ databases">
        <title>The Genome Sequence of Spizellomyces punctatus strain DAOM BR117.</title>
        <authorList>
            <consortium name="The Broad Institute Genome Sequencing Platform"/>
            <person name="Russ C."/>
            <person name="Cuomo C."/>
            <person name="Shea T."/>
            <person name="Young S.K."/>
            <person name="Zeng Q."/>
            <person name="Koehrsen M."/>
            <person name="Haas B."/>
            <person name="Borodovsky M."/>
            <person name="Guigo R."/>
            <person name="Alvarado L."/>
            <person name="Berlin A."/>
            <person name="Bochicchio J."/>
            <person name="Borenstein D."/>
            <person name="Chapman S."/>
            <person name="Chen Z."/>
            <person name="Engels R."/>
            <person name="Freedman E."/>
            <person name="Gellesch M."/>
            <person name="Goldberg J."/>
            <person name="Griggs A."/>
            <person name="Gujja S."/>
            <person name="Heiman D."/>
            <person name="Hepburn T."/>
            <person name="Howarth C."/>
            <person name="Jen D."/>
            <person name="Larson L."/>
            <person name="Lewis B."/>
            <person name="Mehta T."/>
            <person name="Park D."/>
            <person name="Pearson M."/>
            <person name="Roberts A."/>
            <person name="Saif S."/>
            <person name="Shenoy N."/>
            <person name="Sisk P."/>
            <person name="Stolte C."/>
            <person name="Sykes S."/>
            <person name="Thomson T."/>
            <person name="Walk T."/>
            <person name="White J."/>
            <person name="Yandava C."/>
            <person name="Burger G."/>
            <person name="Gray M.W."/>
            <person name="Holland P.W.H."/>
            <person name="King N."/>
            <person name="Lang F.B.F."/>
            <person name="Roger A.J."/>
            <person name="Ruiz-Trillo I."/>
            <person name="Lander E."/>
            <person name="Nusbaum C."/>
        </authorList>
    </citation>
    <scope>NUCLEOTIDE SEQUENCE [LARGE SCALE GENOMIC DNA]</scope>
    <source>
        <strain evidence="7 8">DAOM BR117</strain>
    </source>
</reference>
<evidence type="ECO:0000313" key="8">
    <source>
        <dbReference type="Proteomes" id="UP000053201"/>
    </source>
</evidence>
<dbReference type="PANTHER" id="PTHR46437:SF1">
    <property type="entry name" value="MORN REPEAT-CONTAINING PROTEIN 5"/>
    <property type="match status" value="1"/>
</dbReference>
<dbReference type="Proteomes" id="UP000053201">
    <property type="component" value="Unassembled WGS sequence"/>
</dbReference>
<organism evidence="7 8">
    <name type="scientific">Spizellomyces punctatus (strain DAOM BR117)</name>
    <dbReference type="NCBI Taxonomy" id="645134"/>
    <lineage>
        <taxon>Eukaryota</taxon>
        <taxon>Fungi</taxon>
        <taxon>Fungi incertae sedis</taxon>
        <taxon>Chytridiomycota</taxon>
        <taxon>Chytridiomycota incertae sedis</taxon>
        <taxon>Chytridiomycetes</taxon>
        <taxon>Spizellomycetales</taxon>
        <taxon>Spizellomycetaceae</taxon>
        <taxon>Spizellomyces</taxon>
    </lineage>
</organism>
<dbReference type="RefSeq" id="XP_016608913.1">
    <property type="nucleotide sequence ID" value="XM_016752225.1"/>
</dbReference>